<dbReference type="Gene3D" id="1.20.1280.290">
    <property type="match status" value="1"/>
</dbReference>
<gene>
    <name evidence="2" type="ORF">DI609_11525</name>
</gene>
<accession>A0A2W5AXC4</accession>
<feature type="transmembrane region" description="Helical" evidence="1">
    <location>
        <begin position="155"/>
        <end position="176"/>
    </location>
</feature>
<evidence type="ECO:0000313" key="3">
    <source>
        <dbReference type="Proteomes" id="UP000249451"/>
    </source>
</evidence>
<keyword evidence="1" id="KW-1133">Transmembrane helix</keyword>
<evidence type="ECO:0000256" key="1">
    <source>
        <dbReference type="SAM" id="Phobius"/>
    </source>
</evidence>
<organism evidence="2 3">
    <name type="scientific">Corynebacterium urealyticum</name>
    <dbReference type="NCBI Taxonomy" id="43771"/>
    <lineage>
        <taxon>Bacteria</taxon>
        <taxon>Bacillati</taxon>
        <taxon>Actinomycetota</taxon>
        <taxon>Actinomycetes</taxon>
        <taxon>Mycobacteriales</taxon>
        <taxon>Corynebacteriaceae</taxon>
        <taxon>Corynebacterium</taxon>
    </lineage>
</organism>
<feature type="transmembrane region" description="Helical" evidence="1">
    <location>
        <begin position="6"/>
        <end position="23"/>
    </location>
</feature>
<feature type="transmembrane region" description="Helical" evidence="1">
    <location>
        <begin position="35"/>
        <end position="53"/>
    </location>
</feature>
<dbReference type="Proteomes" id="UP000249451">
    <property type="component" value="Unassembled WGS sequence"/>
</dbReference>
<comment type="caution">
    <text evidence="2">The sequence shown here is derived from an EMBL/GenBank/DDBJ whole genome shotgun (WGS) entry which is preliminary data.</text>
</comment>
<name>A0A2W5AXC4_9CORY</name>
<protein>
    <submittedName>
        <fullName evidence="2">Uncharacterized protein</fullName>
    </submittedName>
</protein>
<reference evidence="2 3" key="1">
    <citation type="submission" date="2017-11" db="EMBL/GenBank/DDBJ databases">
        <title>Infants hospitalized years apart are colonized by the same room-sourced microbial strains.</title>
        <authorList>
            <person name="Brooks B."/>
            <person name="Olm M.R."/>
            <person name="Firek B.A."/>
            <person name="Baker R."/>
            <person name="Thomas B.C."/>
            <person name="Morowitz M.J."/>
            <person name="Banfield J.F."/>
        </authorList>
    </citation>
    <scope>NUCLEOTIDE SEQUENCE [LARGE SCALE GENOMIC DNA]</scope>
    <source>
        <strain evidence="2">S2_012_000_R3_87</strain>
    </source>
</reference>
<feature type="transmembrane region" description="Helical" evidence="1">
    <location>
        <begin position="182"/>
        <end position="204"/>
    </location>
</feature>
<keyword evidence="1" id="KW-0812">Transmembrane</keyword>
<sequence>MDARELTGIALLVVQALIILPLVIELRRTRSAEGISITSEVAWVIAGVGWSIYGALTGSTILVISGALATAGSLAVLLLTGRDVPSAVWRKVAVLGAIFAAAMALSTVFFGAVGLAIFLSIFGLVQFVPQIVTSLRALRTRTGHGVPVVGTGLRAAYTATWAIYAGAWWLWGISFADIDWPLAVWGATGFVAFGLQCAAGLRAIKTPASMKTRA</sequence>
<dbReference type="EMBL" id="QFNY01000324">
    <property type="protein sequence ID" value="PZO98102.1"/>
    <property type="molecule type" value="Genomic_DNA"/>
</dbReference>
<proteinExistence type="predicted"/>
<feature type="transmembrane region" description="Helical" evidence="1">
    <location>
        <begin position="92"/>
        <end position="110"/>
    </location>
</feature>
<evidence type="ECO:0000313" key="2">
    <source>
        <dbReference type="EMBL" id="PZO98102.1"/>
    </source>
</evidence>
<feature type="transmembrane region" description="Helical" evidence="1">
    <location>
        <begin position="59"/>
        <end position="80"/>
    </location>
</feature>
<feature type="transmembrane region" description="Helical" evidence="1">
    <location>
        <begin position="116"/>
        <end position="135"/>
    </location>
</feature>
<dbReference type="AlphaFoldDB" id="A0A2W5AXC4"/>
<keyword evidence="1" id="KW-0472">Membrane</keyword>